<dbReference type="Pfam" id="PF07885">
    <property type="entry name" value="Ion_trans_2"/>
    <property type="match status" value="1"/>
</dbReference>
<dbReference type="SUPFAM" id="SSF81324">
    <property type="entry name" value="Voltage-gated potassium channels"/>
    <property type="match status" value="1"/>
</dbReference>
<keyword evidence="2" id="KW-1133">Transmembrane helix</keyword>
<feature type="domain" description="Potassium channel" evidence="3">
    <location>
        <begin position="214"/>
        <end position="292"/>
    </location>
</feature>
<evidence type="ECO:0000313" key="5">
    <source>
        <dbReference type="Proteomes" id="UP001470230"/>
    </source>
</evidence>
<dbReference type="PANTHER" id="PTHR10153">
    <property type="entry name" value="SMALL CONDUCTANCE CALCIUM-ACTIVATED POTASSIUM CHANNEL"/>
    <property type="match status" value="1"/>
</dbReference>
<evidence type="ECO:0000259" key="3">
    <source>
        <dbReference type="Pfam" id="PF07885"/>
    </source>
</evidence>
<feature type="transmembrane region" description="Helical" evidence="2">
    <location>
        <begin position="208"/>
        <end position="228"/>
    </location>
</feature>
<accession>A0ABR2JYY4</accession>
<proteinExistence type="predicted"/>
<dbReference type="EMBL" id="JAPFFF010000008">
    <property type="protein sequence ID" value="KAK8884066.1"/>
    <property type="molecule type" value="Genomic_DNA"/>
</dbReference>
<evidence type="ECO:0000256" key="1">
    <source>
        <dbReference type="SAM" id="Coils"/>
    </source>
</evidence>
<gene>
    <name evidence="4" type="ORF">M9Y10_043171</name>
</gene>
<evidence type="ECO:0000256" key="2">
    <source>
        <dbReference type="SAM" id="Phobius"/>
    </source>
</evidence>
<feature type="transmembrane region" description="Helical" evidence="2">
    <location>
        <begin position="39"/>
        <end position="66"/>
    </location>
</feature>
<evidence type="ECO:0000313" key="4">
    <source>
        <dbReference type="EMBL" id="KAK8884066.1"/>
    </source>
</evidence>
<keyword evidence="5" id="KW-1185">Reference proteome</keyword>
<keyword evidence="1" id="KW-0175">Coiled coil</keyword>
<protein>
    <recommendedName>
        <fullName evidence="3">Potassium channel domain-containing protein</fullName>
    </recommendedName>
</protein>
<reference evidence="4 5" key="1">
    <citation type="submission" date="2024-04" db="EMBL/GenBank/DDBJ databases">
        <title>Tritrichomonas musculus Genome.</title>
        <authorList>
            <person name="Alves-Ferreira E."/>
            <person name="Grigg M."/>
            <person name="Lorenzi H."/>
            <person name="Galac M."/>
        </authorList>
    </citation>
    <scope>NUCLEOTIDE SEQUENCE [LARGE SCALE GENOMIC DNA]</scope>
    <source>
        <strain evidence="4 5">EAF2021</strain>
    </source>
</reference>
<feature type="coiled-coil region" evidence="1">
    <location>
        <begin position="352"/>
        <end position="413"/>
    </location>
</feature>
<feature type="transmembrane region" description="Helical" evidence="2">
    <location>
        <begin position="78"/>
        <end position="101"/>
    </location>
</feature>
<dbReference type="Gene3D" id="1.10.287.70">
    <property type="match status" value="1"/>
</dbReference>
<name>A0ABR2JYY4_9EUKA</name>
<organism evidence="4 5">
    <name type="scientific">Tritrichomonas musculus</name>
    <dbReference type="NCBI Taxonomy" id="1915356"/>
    <lineage>
        <taxon>Eukaryota</taxon>
        <taxon>Metamonada</taxon>
        <taxon>Parabasalia</taxon>
        <taxon>Tritrichomonadida</taxon>
        <taxon>Tritrichomonadidae</taxon>
        <taxon>Tritrichomonas</taxon>
    </lineage>
</organism>
<keyword evidence="2" id="KW-0812">Transmembrane</keyword>
<dbReference type="Proteomes" id="UP001470230">
    <property type="component" value="Unassembled WGS sequence"/>
</dbReference>
<comment type="caution">
    <text evidence="4">The sequence shown here is derived from an EMBL/GenBank/DDBJ whole genome shotgun (WGS) entry which is preliminary data.</text>
</comment>
<feature type="transmembrane region" description="Helical" evidence="2">
    <location>
        <begin position="267"/>
        <end position="292"/>
    </location>
</feature>
<dbReference type="InterPro" id="IPR013099">
    <property type="entry name" value="K_chnl_dom"/>
</dbReference>
<dbReference type="InterPro" id="IPR015449">
    <property type="entry name" value="K_chnl_Ca-activ_SK"/>
</dbReference>
<keyword evidence="2" id="KW-0472">Membrane</keyword>
<sequence>MDDAINNNKRTLCDELDSRFSPTKPSFQRKYRKYIDTRITIYDLFIMLLSILTILSSVVEVIFVFIGTEYGMSIARALAWLMCVLSVLTVFIFISLYHCFFTRYQYCKFDQTNIIDYMKSDFRYLKFSLEVLIHLVFPYPGLEKQSYILSFLTFLRVYRVWPLILQLSDVYQMRHRINVYMAFFNQSIPKYTSGLLFRILLNTKSFKTFGSVAFFLYLSFCYLSYAAMRQSNVDDFDLPTSLYWSMQTSTTLGYGDISLDHNEAYELFISLVVAFIGLIINSLLTGIFAMIISPSEVEQRAIEIGNGINLIQNLKSLSADLIQLRLKIFITEVKIADTYLNPKDEKKRDKAISKMKKECTDLNLNIQKCIQQISSLKWELNDTFPKFLGFGVSDKLNSIQEQWEKRIDELRQMVKKMSIIYTNLTLLCHAFNMDADQMIYLNQDKANDSSS</sequence>